<protein>
    <submittedName>
        <fullName evidence="1">Uncharacterized protein</fullName>
    </submittedName>
</protein>
<dbReference type="Proteomes" id="UP000076486">
    <property type="component" value="Unassembled WGS sequence"/>
</dbReference>
<comment type="caution">
    <text evidence="1">The sequence shown here is derived from an EMBL/GenBank/DDBJ whole genome shotgun (WGS) entry which is preliminary data.</text>
</comment>
<gene>
    <name evidence="1" type="ORF">N473_18490</name>
</gene>
<evidence type="ECO:0000313" key="2">
    <source>
        <dbReference type="Proteomes" id="UP000076486"/>
    </source>
</evidence>
<sequence length="143" mass="16583">MNKTILESALLNESFISYFKRTGGGFNPLDCEYITLEERITSWLMSDDEYMAAPHYFVPVGSEQPKQRIVPKHMVATGLKSRNIGIAKMWRFFIGFTLQKPPMCSEVSKLYEALGSQDIHWTMTCEQIQQFQNKRTIDELSIY</sequence>
<accession>A0A161YLX0</accession>
<proteinExistence type="predicted"/>
<evidence type="ECO:0000313" key="1">
    <source>
        <dbReference type="EMBL" id="KZN62619.1"/>
    </source>
</evidence>
<reference evidence="1 2" key="1">
    <citation type="submission" date="2013-07" db="EMBL/GenBank/DDBJ databases">
        <title>Comparative Genomic and Metabolomic Analysis of Twelve Strains of Pseudoalteromonas luteoviolacea.</title>
        <authorList>
            <person name="Vynne N.G."/>
            <person name="Mansson M."/>
            <person name="Gram L."/>
        </authorList>
    </citation>
    <scope>NUCLEOTIDE SEQUENCE [LARGE SCALE GENOMIC DNA]</scope>
    <source>
        <strain evidence="1 2">CPMOR-1</strain>
    </source>
</reference>
<dbReference type="PATRIC" id="fig|1365248.3.peg.2758"/>
<dbReference type="AlphaFoldDB" id="A0A161YLX0"/>
<organism evidence="1 2">
    <name type="scientific">Pseudoalteromonas luteoviolacea CPMOR-1</name>
    <dbReference type="NCBI Taxonomy" id="1365248"/>
    <lineage>
        <taxon>Bacteria</taxon>
        <taxon>Pseudomonadati</taxon>
        <taxon>Pseudomonadota</taxon>
        <taxon>Gammaproteobacteria</taxon>
        <taxon>Alteromonadales</taxon>
        <taxon>Pseudoalteromonadaceae</taxon>
        <taxon>Pseudoalteromonas</taxon>
    </lineage>
</organism>
<name>A0A161YLX0_9GAMM</name>
<dbReference type="RefSeq" id="WP_063368298.1">
    <property type="nucleotide sequence ID" value="NZ_AUYC01000031.1"/>
</dbReference>
<dbReference type="EMBL" id="AUYC01000031">
    <property type="protein sequence ID" value="KZN62619.1"/>
    <property type="molecule type" value="Genomic_DNA"/>
</dbReference>